<evidence type="ECO:0000313" key="6">
    <source>
        <dbReference type="EMBL" id="GJE97605.1"/>
    </source>
</evidence>
<dbReference type="OrthoDB" id="2273864at2759"/>
<dbReference type="PROSITE" id="PS00598">
    <property type="entry name" value="CHROMO_1"/>
    <property type="match status" value="1"/>
</dbReference>
<dbReference type="GO" id="GO:0005634">
    <property type="term" value="C:nucleus"/>
    <property type="evidence" value="ECO:0007669"/>
    <property type="project" value="UniProtKB-SubCell"/>
</dbReference>
<dbReference type="PANTHER" id="PTHR37984:SF15">
    <property type="entry name" value="INTEGRASE CATALYTIC DOMAIN-CONTAINING PROTEIN"/>
    <property type="match status" value="1"/>
</dbReference>
<protein>
    <submittedName>
        <fullName evidence="7">Uncharacterized protein</fullName>
    </submittedName>
</protein>
<dbReference type="PANTHER" id="PTHR37984">
    <property type="entry name" value="PROTEIN CBG26694"/>
    <property type="match status" value="1"/>
</dbReference>
<comment type="caution">
    <text evidence="7">The sequence shown here is derived from an EMBL/GenBank/DDBJ whole genome shotgun (WGS) entry which is preliminary data.</text>
</comment>
<organism evidence="7 8">
    <name type="scientific">Phanerochaete sordida</name>
    <dbReference type="NCBI Taxonomy" id="48140"/>
    <lineage>
        <taxon>Eukaryota</taxon>
        <taxon>Fungi</taxon>
        <taxon>Dikarya</taxon>
        <taxon>Basidiomycota</taxon>
        <taxon>Agaricomycotina</taxon>
        <taxon>Agaricomycetes</taxon>
        <taxon>Polyporales</taxon>
        <taxon>Phanerochaetaceae</taxon>
        <taxon>Phanerochaete</taxon>
    </lineage>
</organism>
<dbReference type="SMART" id="SM00298">
    <property type="entry name" value="CHROMO"/>
    <property type="match status" value="1"/>
</dbReference>
<dbReference type="CDD" id="cd00024">
    <property type="entry name" value="CD_CSD"/>
    <property type="match status" value="1"/>
</dbReference>
<dbReference type="GO" id="GO:0015074">
    <property type="term" value="P:DNA integration"/>
    <property type="evidence" value="ECO:0007669"/>
    <property type="project" value="InterPro"/>
</dbReference>
<dbReference type="InterPro" id="IPR056924">
    <property type="entry name" value="SH3_Tf2-1"/>
</dbReference>
<keyword evidence="8" id="KW-1185">Reference proteome</keyword>
<dbReference type="InterPro" id="IPR023780">
    <property type="entry name" value="Chromo_domain"/>
</dbReference>
<dbReference type="Proteomes" id="UP000703269">
    <property type="component" value="Unassembled WGS sequence"/>
</dbReference>
<evidence type="ECO:0000259" key="5">
    <source>
        <dbReference type="PROSITE" id="PS50994"/>
    </source>
</evidence>
<evidence type="ECO:0000256" key="2">
    <source>
        <dbReference type="ARBA" id="ARBA00022884"/>
    </source>
</evidence>
<dbReference type="InterPro" id="IPR050951">
    <property type="entry name" value="Retrovirus_Pol_polyprotein"/>
</dbReference>
<reference evidence="7 8" key="1">
    <citation type="submission" date="2021-08" db="EMBL/GenBank/DDBJ databases">
        <title>Draft Genome Sequence of Phanerochaete sordida strain YK-624.</title>
        <authorList>
            <person name="Mori T."/>
            <person name="Dohra H."/>
            <person name="Suzuki T."/>
            <person name="Kawagishi H."/>
            <person name="Hirai H."/>
        </authorList>
    </citation>
    <scope>NUCLEOTIDE SEQUENCE [LARGE SCALE GENOMIC DNA]</scope>
    <source>
        <strain evidence="7 8">YK-624</strain>
    </source>
</reference>
<dbReference type="Gene3D" id="2.40.50.40">
    <property type="match status" value="1"/>
</dbReference>
<sequence length="350" mass="40402">MADVHDTDIFRLHGLPRKIFSDRGPQFAARYMRALYKRLGIQTGLTTAYHPEGNGKVERKNQEVEKFLRLFVSQRQDNWVDWLPMAEFVLNSHVSSATGRTPFEIVYGYTPDFTIPAGKHSNIPALDERLDRMAHIRKEAEAALRQTKLRMKEDYEAAKKRAHVFKPGDMVWLSSKDIKVHQPSPKLGPRQLGPFKVLEKVGELDYKLELPHWLKIHPVLHVNRLSPWHDQGVSKPPPPKPVQVDGEEEYTVEKILDSRLFRRQLQYKVRWKGYGAAGDSWEPAANLDHASALVKKFHRENPEAPRKLAATNFESLAASFRPFHTETEYFYLAPYDCAKADLSWEEGRRA</sequence>
<dbReference type="PROSITE" id="PS50013">
    <property type="entry name" value="CHROMO_2"/>
    <property type="match status" value="1"/>
</dbReference>
<dbReference type="EMBL" id="BPQB01000074">
    <property type="protein sequence ID" value="GJE97605.1"/>
    <property type="molecule type" value="Genomic_DNA"/>
</dbReference>
<evidence type="ECO:0000313" key="7">
    <source>
        <dbReference type="EMBL" id="GJF00850.1"/>
    </source>
</evidence>
<dbReference type="InterPro" id="IPR016197">
    <property type="entry name" value="Chromo-like_dom_sf"/>
</dbReference>
<proteinExistence type="predicted"/>
<dbReference type="InterPro" id="IPR012337">
    <property type="entry name" value="RNaseH-like_sf"/>
</dbReference>
<gene>
    <name evidence="6" type="ORF">PsYK624_138260</name>
    <name evidence="7" type="ORF">PsYK624_171520</name>
</gene>
<feature type="domain" description="Chromo" evidence="4">
    <location>
        <begin position="250"/>
        <end position="309"/>
    </location>
</feature>
<dbReference type="InterPro" id="IPR023779">
    <property type="entry name" value="Chromodomain_CS"/>
</dbReference>
<evidence type="ECO:0000259" key="4">
    <source>
        <dbReference type="PROSITE" id="PS50013"/>
    </source>
</evidence>
<dbReference type="GO" id="GO:0006338">
    <property type="term" value="P:chromatin remodeling"/>
    <property type="evidence" value="ECO:0007669"/>
    <property type="project" value="UniProtKB-ARBA"/>
</dbReference>
<dbReference type="SUPFAM" id="SSF53098">
    <property type="entry name" value="Ribonuclease H-like"/>
    <property type="match status" value="1"/>
</dbReference>
<dbReference type="Pfam" id="PF00385">
    <property type="entry name" value="Chromo"/>
    <property type="match status" value="1"/>
</dbReference>
<feature type="domain" description="Integrase catalytic" evidence="5">
    <location>
        <begin position="1"/>
        <end position="110"/>
    </location>
</feature>
<dbReference type="EMBL" id="BPQB01000215">
    <property type="protein sequence ID" value="GJF00850.1"/>
    <property type="molecule type" value="Genomic_DNA"/>
</dbReference>
<dbReference type="InterPro" id="IPR001584">
    <property type="entry name" value="Integrase_cat-core"/>
</dbReference>
<accession>A0A9P3GYY3</accession>
<dbReference type="Gene3D" id="3.30.420.10">
    <property type="entry name" value="Ribonuclease H-like superfamily/Ribonuclease H"/>
    <property type="match status" value="1"/>
</dbReference>
<keyword evidence="2" id="KW-0694">RNA-binding</keyword>
<evidence type="ECO:0000256" key="3">
    <source>
        <dbReference type="ARBA" id="ARBA00023242"/>
    </source>
</evidence>
<dbReference type="SUPFAM" id="SSF54160">
    <property type="entry name" value="Chromo domain-like"/>
    <property type="match status" value="1"/>
</dbReference>
<comment type="subcellular location">
    <subcellularLocation>
        <location evidence="1">Nucleus</location>
    </subcellularLocation>
</comment>
<dbReference type="PROSITE" id="PS50994">
    <property type="entry name" value="INTEGRASE"/>
    <property type="match status" value="1"/>
</dbReference>
<dbReference type="GO" id="GO:0003723">
    <property type="term" value="F:RNA binding"/>
    <property type="evidence" value="ECO:0007669"/>
    <property type="project" value="UniProtKB-KW"/>
</dbReference>
<dbReference type="AlphaFoldDB" id="A0A9P3GYY3"/>
<dbReference type="Pfam" id="PF24626">
    <property type="entry name" value="SH3_Tf2-1"/>
    <property type="match status" value="1"/>
</dbReference>
<evidence type="ECO:0000256" key="1">
    <source>
        <dbReference type="ARBA" id="ARBA00004123"/>
    </source>
</evidence>
<evidence type="ECO:0000313" key="8">
    <source>
        <dbReference type="Proteomes" id="UP000703269"/>
    </source>
</evidence>
<dbReference type="InterPro" id="IPR036397">
    <property type="entry name" value="RNaseH_sf"/>
</dbReference>
<name>A0A9P3GYY3_9APHY</name>
<dbReference type="InterPro" id="IPR000953">
    <property type="entry name" value="Chromo/chromo_shadow_dom"/>
</dbReference>
<keyword evidence="3" id="KW-0539">Nucleus</keyword>